<dbReference type="EMBL" id="SNRW01011529">
    <property type="protein sequence ID" value="KAA6375025.1"/>
    <property type="molecule type" value="Genomic_DNA"/>
</dbReference>
<dbReference type="OrthoDB" id="62798at2759"/>
<dbReference type="InterPro" id="IPR046985">
    <property type="entry name" value="IP5"/>
</dbReference>
<accession>A0A5J4UZ66</accession>
<organism evidence="2 3">
    <name type="scientific">Streblomastix strix</name>
    <dbReference type="NCBI Taxonomy" id="222440"/>
    <lineage>
        <taxon>Eukaryota</taxon>
        <taxon>Metamonada</taxon>
        <taxon>Preaxostyla</taxon>
        <taxon>Oxymonadida</taxon>
        <taxon>Streblomastigidae</taxon>
        <taxon>Streblomastix</taxon>
    </lineage>
</organism>
<dbReference type="InterPro" id="IPR000300">
    <property type="entry name" value="IPPc"/>
</dbReference>
<reference evidence="2 3" key="1">
    <citation type="submission" date="2019-03" db="EMBL/GenBank/DDBJ databases">
        <title>Single cell metagenomics reveals metabolic interactions within the superorganism composed of flagellate Streblomastix strix and complex community of Bacteroidetes bacteria on its surface.</title>
        <authorList>
            <person name="Treitli S.C."/>
            <person name="Kolisko M."/>
            <person name="Husnik F."/>
            <person name="Keeling P."/>
            <person name="Hampl V."/>
        </authorList>
    </citation>
    <scope>NUCLEOTIDE SEQUENCE [LARGE SCALE GENOMIC DNA]</scope>
    <source>
        <strain evidence="2">ST1C</strain>
    </source>
</reference>
<dbReference type="SUPFAM" id="SSF56219">
    <property type="entry name" value="DNase I-like"/>
    <property type="match status" value="1"/>
</dbReference>
<feature type="domain" description="Inositol polyphosphate-related phosphatase" evidence="1">
    <location>
        <begin position="12"/>
        <end position="147"/>
    </location>
</feature>
<gene>
    <name evidence="2" type="ORF">EZS28_029448</name>
</gene>
<sequence length="183" mass="22073">MSMVKREKFDLPNKRAIYLRFELKGRPFCIIISHLSNGQETISRCHDDFHSMMRESFFDKLSQLYIPANKHDYCFLMGDLNLGMQMEMQRKDIERGLLCGKLERLLSFDELNMEMYQRRSFDEFEEMRITWCPTYRFNVGSHVFDTRLPEYMFRLHEGTKFEAISKLIVDIQKNLGRVFEQYC</sequence>
<dbReference type="PANTHER" id="PTHR11200">
    <property type="entry name" value="INOSITOL 5-PHOSPHATASE"/>
    <property type="match status" value="1"/>
</dbReference>
<name>A0A5J4UZ66_9EUKA</name>
<proteinExistence type="predicted"/>
<evidence type="ECO:0000259" key="1">
    <source>
        <dbReference type="Pfam" id="PF22669"/>
    </source>
</evidence>
<comment type="caution">
    <text evidence="2">The sequence shown here is derived from an EMBL/GenBank/DDBJ whole genome shotgun (WGS) entry which is preliminary data.</text>
</comment>
<dbReference type="InterPro" id="IPR036691">
    <property type="entry name" value="Endo/exonu/phosph_ase_sf"/>
</dbReference>
<evidence type="ECO:0000313" key="2">
    <source>
        <dbReference type="EMBL" id="KAA6375025.1"/>
    </source>
</evidence>
<dbReference type="AlphaFoldDB" id="A0A5J4UZ66"/>
<protein>
    <recommendedName>
        <fullName evidence="1">Inositol polyphosphate-related phosphatase domain-containing protein</fullName>
    </recommendedName>
</protein>
<dbReference type="GO" id="GO:0004439">
    <property type="term" value="F:phosphatidylinositol-4,5-bisphosphate 5-phosphatase activity"/>
    <property type="evidence" value="ECO:0007669"/>
    <property type="project" value="TreeGrafter"/>
</dbReference>
<dbReference type="Proteomes" id="UP000324800">
    <property type="component" value="Unassembled WGS sequence"/>
</dbReference>
<dbReference type="GO" id="GO:0046856">
    <property type="term" value="P:phosphatidylinositol dephosphorylation"/>
    <property type="evidence" value="ECO:0007669"/>
    <property type="project" value="InterPro"/>
</dbReference>
<dbReference type="Gene3D" id="3.60.10.10">
    <property type="entry name" value="Endonuclease/exonuclease/phosphatase"/>
    <property type="match status" value="1"/>
</dbReference>
<dbReference type="Pfam" id="PF22669">
    <property type="entry name" value="Exo_endo_phos2"/>
    <property type="match status" value="1"/>
</dbReference>
<evidence type="ECO:0000313" key="3">
    <source>
        <dbReference type="Proteomes" id="UP000324800"/>
    </source>
</evidence>